<evidence type="ECO:0000256" key="1">
    <source>
        <dbReference type="ARBA" id="ARBA00004431"/>
    </source>
</evidence>
<dbReference type="GO" id="GO:0000917">
    <property type="term" value="P:division septum assembly"/>
    <property type="evidence" value="ECO:0007669"/>
    <property type="project" value="UniProtKB-KW"/>
</dbReference>
<evidence type="ECO:0000256" key="6">
    <source>
        <dbReference type="ARBA" id="ARBA00023306"/>
    </source>
</evidence>
<comment type="subcellular location">
    <subcellularLocation>
        <location evidence="1">Cell septum</location>
    </subcellularLocation>
</comment>
<dbReference type="Gene3D" id="2.30.31.20">
    <property type="entry name" value="Sporulation-specific cell division protein SsgB"/>
    <property type="match status" value="1"/>
</dbReference>
<evidence type="ECO:0000256" key="3">
    <source>
        <dbReference type="ARBA" id="ARBA00022618"/>
    </source>
</evidence>
<protein>
    <submittedName>
        <fullName evidence="7">SsgA family sporulation/cell division regulator</fullName>
    </submittedName>
</protein>
<dbReference type="Proteomes" id="UP000326979">
    <property type="component" value="Unassembled WGS sequence"/>
</dbReference>
<evidence type="ECO:0000256" key="2">
    <source>
        <dbReference type="ARBA" id="ARBA00009323"/>
    </source>
</evidence>
<dbReference type="EMBL" id="VJZE01000089">
    <property type="protein sequence ID" value="MPY41297.1"/>
    <property type="molecule type" value="Genomic_DNA"/>
</dbReference>
<keyword evidence="3 7" id="KW-0132">Cell division</keyword>
<evidence type="ECO:0000313" key="7">
    <source>
        <dbReference type="EMBL" id="MPY41297.1"/>
    </source>
</evidence>
<dbReference type="InterPro" id="IPR038658">
    <property type="entry name" value="SsgB_sf"/>
</dbReference>
<dbReference type="InterPro" id="IPR006776">
    <property type="entry name" value="SsgB"/>
</dbReference>
<name>A0A5N8W1A6_9ACTN</name>
<dbReference type="GO" id="GO:0030428">
    <property type="term" value="C:cell septum"/>
    <property type="evidence" value="ECO:0007669"/>
    <property type="project" value="UniProtKB-SubCell"/>
</dbReference>
<organism evidence="7 8">
    <name type="scientific">Streptomyces phyllanthi</name>
    <dbReference type="NCBI Taxonomy" id="1803180"/>
    <lineage>
        <taxon>Bacteria</taxon>
        <taxon>Bacillati</taxon>
        <taxon>Actinomycetota</taxon>
        <taxon>Actinomycetes</taxon>
        <taxon>Kitasatosporales</taxon>
        <taxon>Streptomycetaceae</taxon>
        <taxon>Streptomyces</taxon>
    </lineage>
</organism>
<dbReference type="AlphaFoldDB" id="A0A5N8W1A6"/>
<sequence>MIPFVHRKLTVQLVAAHAQRIRVLAHMSYSAEDPLAVTATFTHEGRLLAQWRLDRRMLAEGVQRPVGEGDVRLRPQRAGTRNELRIELSSGNAREGAGRQRAVVLAPAPAVVSFLEDTYDVVEPGHEKVCVDEFLDELFARTGK</sequence>
<keyword evidence="5" id="KW-0717">Septation</keyword>
<reference evidence="7 8" key="1">
    <citation type="submission" date="2019-07" db="EMBL/GenBank/DDBJ databases">
        <title>New species of Amycolatopsis and Streptomyces.</title>
        <authorList>
            <person name="Duangmal K."/>
            <person name="Teo W.F.A."/>
            <person name="Lipun K."/>
        </authorList>
    </citation>
    <scope>NUCLEOTIDE SEQUENCE [LARGE SCALE GENOMIC DNA]</scope>
    <source>
        <strain evidence="7 8">TISTR 2346</strain>
    </source>
</reference>
<evidence type="ECO:0000256" key="5">
    <source>
        <dbReference type="ARBA" id="ARBA00023210"/>
    </source>
</evidence>
<accession>A0A5N8W1A6</accession>
<keyword evidence="6" id="KW-0131">Cell cycle</keyword>
<comment type="caution">
    <text evidence="7">The sequence shown here is derived from an EMBL/GenBank/DDBJ whole genome shotgun (WGS) entry which is preliminary data.</text>
</comment>
<keyword evidence="8" id="KW-1185">Reference proteome</keyword>
<gene>
    <name evidence="7" type="ORF">FNH04_15680</name>
</gene>
<dbReference type="GO" id="GO:0030435">
    <property type="term" value="P:sporulation resulting in formation of a cellular spore"/>
    <property type="evidence" value="ECO:0007669"/>
    <property type="project" value="UniProtKB-KW"/>
</dbReference>
<comment type="similarity">
    <text evidence="2">Belongs to the SsgA family.</text>
</comment>
<proteinExistence type="inferred from homology"/>
<evidence type="ECO:0000313" key="8">
    <source>
        <dbReference type="Proteomes" id="UP000326979"/>
    </source>
</evidence>
<dbReference type="Pfam" id="PF04686">
    <property type="entry name" value="SsgA"/>
    <property type="match status" value="1"/>
</dbReference>
<keyword evidence="4" id="KW-0749">Sporulation</keyword>
<dbReference type="OrthoDB" id="3853096at2"/>
<evidence type="ECO:0000256" key="4">
    <source>
        <dbReference type="ARBA" id="ARBA00022969"/>
    </source>
</evidence>